<dbReference type="EMBL" id="KV427615">
    <property type="protein sequence ID" value="KZT08376.1"/>
    <property type="molecule type" value="Genomic_DNA"/>
</dbReference>
<reference evidence="1 2" key="1">
    <citation type="journal article" date="2016" name="Mol. Biol. Evol.">
        <title>Comparative Genomics of Early-Diverging Mushroom-Forming Fungi Provides Insights into the Origins of Lignocellulose Decay Capabilities.</title>
        <authorList>
            <person name="Nagy L.G."/>
            <person name="Riley R."/>
            <person name="Tritt A."/>
            <person name="Adam C."/>
            <person name="Daum C."/>
            <person name="Floudas D."/>
            <person name="Sun H."/>
            <person name="Yadav J.S."/>
            <person name="Pangilinan J."/>
            <person name="Larsson K.H."/>
            <person name="Matsuura K."/>
            <person name="Barry K."/>
            <person name="Labutti K."/>
            <person name="Kuo R."/>
            <person name="Ohm R.A."/>
            <person name="Bhattacharya S.S."/>
            <person name="Shirouzu T."/>
            <person name="Yoshinaga Y."/>
            <person name="Martin F.M."/>
            <person name="Grigoriev I.V."/>
            <person name="Hibbett D.S."/>
        </authorList>
    </citation>
    <scope>NUCLEOTIDE SEQUENCE [LARGE SCALE GENOMIC DNA]</scope>
    <source>
        <strain evidence="1 2">93-53</strain>
    </source>
</reference>
<organism evidence="1 2">
    <name type="scientific">Laetiporus sulphureus 93-53</name>
    <dbReference type="NCBI Taxonomy" id="1314785"/>
    <lineage>
        <taxon>Eukaryota</taxon>
        <taxon>Fungi</taxon>
        <taxon>Dikarya</taxon>
        <taxon>Basidiomycota</taxon>
        <taxon>Agaricomycotina</taxon>
        <taxon>Agaricomycetes</taxon>
        <taxon>Polyporales</taxon>
        <taxon>Laetiporus</taxon>
    </lineage>
</organism>
<dbReference type="RefSeq" id="XP_040766116.1">
    <property type="nucleotide sequence ID" value="XM_040911535.1"/>
</dbReference>
<dbReference type="InterPro" id="IPR032675">
    <property type="entry name" value="LRR_dom_sf"/>
</dbReference>
<sequence>MSPHRALHNHEIVFMIFEQFASHKGHYMLSQEKKPDRVALARAARVCKAFSDAALDVLWRRLDSIVPLLALFSSFIRVPMDDNKVVDEHDERNHIYTICGETSNDDWTRFGSYAKRVRAVSCDPCRVEQSLFFYLSHRNFGRPLLPLVREIEWHAVDIIMDASVLTLVAPSLRRLTINFSRDKNTTGTRRNCLLKTLLTEISSIASNVEELKITHFDDLRSITPVLGFAQLRKLSILHSLSTEEFSFEALAMLQNLEDLSISIPERATFTHCSGFTTLRRLKLTGTFSDFTNCFLNISPPSLQTLQLSLDSLIWPTAENCRICLAAAYSAFKSSLLEFSLILCHRFTILPRRAPSITSIIEFIEPTLSIPGMKKLECSCLPLNMSLSNRMLQHIATSCPKLESLRFVCFASWFNGDHLDDVPSLDGLRTLFRLAPDLTDLEIPYLWTDPLPNMSDQLVISSKLRHLSLAPVFVSPGSRLDKDISISFLERSFPNLATSDRPYTEIFNLND</sequence>
<protein>
    <recommendedName>
        <fullName evidence="3">F-box domain-containing protein</fullName>
    </recommendedName>
</protein>
<evidence type="ECO:0000313" key="2">
    <source>
        <dbReference type="Proteomes" id="UP000076871"/>
    </source>
</evidence>
<dbReference type="AlphaFoldDB" id="A0A165F4M6"/>
<evidence type="ECO:0008006" key="3">
    <source>
        <dbReference type="Google" id="ProtNLM"/>
    </source>
</evidence>
<name>A0A165F4M6_9APHY</name>
<dbReference type="Gene3D" id="3.80.10.10">
    <property type="entry name" value="Ribonuclease Inhibitor"/>
    <property type="match status" value="1"/>
</dbReference>
<dbReference type="InParanoid" id="A0A165F4M6"/>
<gene>
    <name evidence="1" type="ORF">LAESUDRAFT_748894</name>
</gene>
<keyword evidence="2" id="KW-1185">Reference proteome</keyword>
<dbReference type="OrthoDB" id="3222238at2759"/>
<dbReference type="GeneID" id="63828563"/>
<dbReference type="Proteomes" id="UP000076871">
    <property type="component" value="Unassembled WGS sequence"/>
</dbReference>
<dbReference type="STRING" id="1314785.A0A165F4M6"/>
<proteinExistence type="predicted"/>
<accession>A0A165F4M6</accession>
<evidence type="ECO:0000313" key="1">
    <source>
        <dbReference type="EMBL" id="KZT08376.1"/>
    </source>
</evidence>